<dbReference type="EMBL" id="ACOU01000004">
    <property type="protein sequence ID" value="EKX72837.1"/>
    <property type="molecule type" value="Genomic_DNA"/>
</dbReference>
<dbReference type="VEuPathDB" id="PiroplasmaDB:BEWA_013960"/>
<evidence type="ECO:0000313" key="2">
    <source>
        <dbReference type="EMBL" id="EKX72837.1"/>
    </source>
</evidence>
<feature type="compositionally biased region" description="Low complexity" evidence="1">
    <location>
        <begin position="411"/>
        <end position="421"/>
    </location>
</feature>
<proteinExistence type="predicted"/>
<dbReference type="KEGG" id="beq:BEWA_013960"/>
<protein>
    <submittedName>
        <fullName evidence="2">Uncharacterized protein</fullName>
    </submittedName>
</protein>
<reference evidence="2 3" key="1">
    <citation type="journal article" date="2012" name="BMC Genomics">
        <title>Comparative genomic analysis and phylogenetic position of Theileria equi.</title>
        <authorList>
            <person name="Kappmeyer L.S."/>
            <person name="Thiagarajan M."/>
            <person name="Herndon D.R."/>
            <person name="Ramsay J.D."/>
            <person name="Caler E."/>
            <person name="Djikeng A."/>
            <person name="Gillespie J.J."/>
            <person name="Lau A.O."/>
            <person name="Roalson E.H."/>
            <person name="Silva J.C."/>
            <person name="Silva M.G."/>
            <person name="Suarez C.E."/>
            <person name="Ueti M.W."/>
            <person name="Nene V.M."/>
            <person name="Mealey R.H."/>
            <person name="Knowles D.P."/>
            <person name="Brayton K.A."/>
        </authorList>
    </citation>
    <scope>NUCLEOTIDE SEQUENCE [LARGE SCALE GENOMIC DNA]</scope>
    <source>
        <strain evidence="2 3">WA</strain>
    </source>
</reference>
<evidence type="ECO:0000256" key="1">
    <source>
        <dbReference type="SAM" id="MobiDB-lite"/>
    </source>
</evidence>
<dbReference type="Proteomes" id="UP000031512">
    <property type="component" value="Unassembled WGS sequence"/>
</dbReference>
<keyword evidence="3" id="KW-1185">Reference proteome</keyword>
<name>L1LBN8_THEEQ</name>
<dbReference type="AlphaFoldDB" id="L1LBN8"/>
<dbReference type="STRING" id="1537102.L1LBN8"/>
<feature type="region of interest" description="Disordered" evidence="1">
    <location>
        <begin position="340"/>
        <end position="472"/>
    </location>
</feature>
<dbReference type="RefSeq" id="XP_004832289.1">
    <property type="nucleotide sequence ID" value="XM_004832232.1"/>
</dbReference>
<dbReference type="eggNOG" id="KOG1366">
    <property type="taxonomic scope" value="Eukaryota"/>
</dbReference>
<feature type="compositionally biased region" description="Polar residues" evidence="1">
    <location>
        <begin position="398"/>
        <end position="410"/>
    </location>
</feature>
<gene>
    <name evidence="2" type="ORF">BEWA_013960</name>
</gene>
<accession>L1LBN8</accession>
<dbReference type="GeneID" id="15804472"/>
<evidence type="ECO:0000313" key="3">
    <source>
        <dbReference type="Proteomes" id="UP000031512"/>
    </source>
</evidence>
<comment type="caution">
    <text evidence="2">The sequence shown here is derived from an EMBL/GenBank/DDBJ whole genome shotgun (WGS) entry which is preliminary data.</text>
</comment>
<sequence>MEDDQGIIIELKNKPTADGTEEYPGTSTSGKTVNITVKRSNEPQGSNFYRYTHTLQNGGGQFKLKEVLDDHNTPIPAISQLKGQEVTSVDAYYWKHDNTGGGQTPGKALLIGVTTQGNATPTYYGNVKNANGNKWIGLGTGSTPNLLYNDIERTLDDLVCSNYGILTMDLSKGTSMSGNKPYCCRCHGKDKGGSDQQKITVERKNVSCTHKNSVTICKHSIDGNYKLATIRYYNNGVGLQNTNDPKNRRRITAPELKFPIPGSLSVHALYCGGNPVLIYVKGTGQSKWYKKPATDDSGNEKWEEVNELKSVTPKEIQNDCKKYNKLIEALKEANCGNFGACPPDPKPRTGNEGPGQDQTKEEKEDKKEEEDDEGSSRELGGTPAGPGNDGPAGPSEEPATSTQVSEDSQSTTPPLTAAPKTPKVDDPSQLPAGQESRAKEGEALARSAGSSTPKAAAANRGGGGTSSGNSNWQVIFGGSASATVVSGATFFAGYKFYTKYKGDPWVRQI</sequence>
<dbReference type="OrthoDB" id="361062at2759"/>
<organism evidence="2 3">
    <name type="scientific">Theileria equi strain WA</name>
    <dbReference type="NCBI Taxonomy" id="1537102"/>
    <lineage>
        <taxon>Eukaryota</taxon>
        <taxon>Sar</taxon>
        <taxon>Alveolata</taxon>
        <taxon>Apicomplexa</taxon>
        <taxon>Aconoidasida</taxon>
        <taxon>Piroplasmida</taxon>
        <taxon>Theileriidae</taxon>
        <taxon>Theileria</taxon>
    </lineage>
</organism>